<dbReference type="EMBL" id="LNZB01000036">
    <property type="protein sequence ID" value="KTD79215.1"/>
    <property type="molecule type" value="Genomic_DNA"/>
</dbReference>
<protein>
    <submittedName>
        <fullName evidence="1">Uncharacterized protein</fullName>
    </submittedName>
</protein>
<keyword evidence="2" id="KW-1185">Reference proteome</keyword>
<name>A0A0W1ACX6_9GAMM</name>
<gene>
    <name evidence="1" type="ORF">Lwal_1287</name>
</gene>
<evidence type="ECO:0000313" key="2">
    <source>
        <dbReference type="Proteomes" id="UP000054729"/>
    </source>
</evidence>
<evidence type="ECO:0000313" key="1">
    <source>
        <dbReference type="EMBL" id="KTD79215.1"/>
    </source>
</evidence>
<sequence length="204" mass="22942">MWKTVKKGFKDAGKQIKQGVGDLLDAVDDVVTNAVIEAKRPETEEPIKNVVDELNRVLNKLKVNEPYTGKDPAIRAAIQMRSQLGDALRELDKDLGKLNARAPLLEYNTQWNNAVNKFNQASAEVIRSYRSDITNAPWNGWTPLKKFANLFIALYNALPGEGKIEPYTFDKTQVTLASQNNIKGQLDTLKQEMVDSEPSMRPKQ</sequence>
<dbReference type="Proteomes" id="UP000054729">
    <property type="component" value="Unassembled WGS sequence"/>
</dbReference>
<dbReference type="RefSeq" id="WP_058479995.1">
    <property type="nucleotide sequence ID" value="NZ_CAAAIQ010000007.1"/>
</dbReference>
<organism evidence="1 2">
    <name type="scientific">Legionella waltersii</name>
    <dbReference type="NCBI Taxonomy" id="66969"/>
    <lineage>
        <taxon>Bacteria</taxon>
        <taxon>Pseudomonadati</taxon>
        <taxon>Pseudomonadota</taxon>
        <taxon>Gammaproteobacteria</taxon>
        <taxon>Legionellales</taxon>
        <taxon>Legionellaceae</taxon>
        <taxon>Legionella</taxon>
    </lineage>
</organism>
<dbReference type="STRING" id="66969.Lwal_1287"/>
<proteinExistence type="predicted"/>
<dbReference type="PATRIC" id="fig|66969.6.peg.1415"/>
<comment type="caution">
    <text evidence="1">The sequence shown here is derived from an EMBL/GenBank/DDBJ whole genome shotgun (WGS) entry which is preliminary data.</text>
</comment>
<accession>A0A0W1ACX6</accession>
<reference evidence="1 2" key="1">
    <citation type="submission" date="2015-11" db="EMBL/GenBank/DDBJ databases">
        <title>Genomic analysis of 38 Legionella species identifies large and diverse effector repertoires.</title>
        <authorList>
            <person name="Burstein D."/>
            <person name="Amaro F."/>
            <person name="Zusman T."/>
            <person name="Lifshitz Z."/>
            <person name="Cohen O."/>
            <person name="Gilbert J.A."/>
            <person name="Pupko T."/>
            <person name="Shuman H.A."/>
            <person name="Segal G."/>
        </authorList>
    </citation>
    <scope>NUCLEOTIDE SEQUENCE [LARGE SCALE GENOMIC DNA]</scope>
    <source>
        <strain evidence="1 2">ATCC 51914</strain>
    </source>
</reference>
<dbReference type="AlphaFoldDB" id="A0A0W1ACX6"/>